<evidence type="ECO:0000313" key="2">
    <source>
        <dbReference type="Proteomes" id="UP000824540"/>
    </source>
</evidence>
<accession>A0A8T2PHW1</accession>
<dbReference type="EMBL" id="JAFBMS010000005">
    <property type="protein sequence ID" value="KAG9352064.1"/>
    <property type="molecule type" value="Genomic_DNA"/>
</dbReference>
<dbReference type="Proteomes" id="UP000824540">
    <property type="component" value="Unassembled WGS sequence"/>
</dbReference>
<organism evidence="1 2">
    <name type="scientific">Albula glossodonta</name>
    <name type="common">roundjaw bonefish</name>
    <dbReference type="NCBI Taxonomy" id="121402"/>
    <lineage>
        <taxon>Eukaryota</taxon>
        <taxon>Metazoa</taxon>
        <taxon>Chordata</taxon>
        <taxon>Craniata</taxon>
        <taxon>Vertebrata</taxon>
        <taxon>Euteleostomi</taxon>
        <taxon>Actinopterygii</taxon>
        <taxon>Neopterygii</taxon>
        <taxon>Teleostei</taxon>
        <taxon>Albuliformes</taxon>
        <taxon>Albulidae</taxon>
        <taxon>Albula</taxon>
    </lineage>
</organism>
<evidence type="ECO:0000313" key="1">
    <source>
        <dbReference type="EMBL" id="KAG9352064.1"/>
    </source>
</evidence>
<dbReference type="AlphaFoldDB" id="A0A8T2PHW1"/>
<reference evidence="1" key="1">
    <citation type="thesis" date="2021" institute="BYU ScholarsArchive" country="Provo, UT, USA">
        <title>Applications of and Algorithms for Genome Assembly and Genomic Analyses with an Emphasis on Marine Teleosts.</title>
        <authorList>
            <person name="Pickett B.D."/>
        </authorList>
    </citation>
    <scope>NUCLEOTIDE SEQUENCE</scope>
    <source>
        <strain evidence="1">HI-2016</strain>
    </source>
</reference>
<keyword evidence="2" id="KW-1185">Reference proteome</keyword>
<sequence length="186" mass="20278">MPTRQIQRCAIRACLPADPHSGKAHDARTPSAPYSSQQRRVLTPGGIRKQSTLSLRFTALVLLSPFITPLPFPFPSGAGQVHQSETDAFPLAESQAKNDRGHPLLVSCHSDMLQLRPATLELERPRFWFPVKHFSHKAGGYLQTMGGFSDALSGKLGITDQHSPNIPPPTTTTTTTKSITGVEVFL</sequence>
<proteinExistence type="predicted"/>
<name>A0A8T2PHW1_9TELE</name>
<comment type="caution">
    <text evidence="1">The sequence shown here is derived from an EMBL/GenBank/DDBJ whole genome shotgun (WGS) entry which is preliminary data.</text>
</comment>
<protein>
    <submittedName>
        <fullName evidence="1">Uncharacterized protein</fullName>
    </submittedName>
</protein>
<gene>
    <name evidence="1" type="ORF">JZ751_020477</name>
</gene>